<reference evidence="2" key="1">
    <citation type="journal article" date="2017" name="Nature">
        <title>The sunflower genome provides insights into oil metabolism, flowering and Asterid evolution.</title>
        <authorList>
            <person name="Badouin H."/>
            <person name="Gouzy J."/>
            <person name="Grassa C.J."/>
            <person name="Murat F."/>
            <person name="Staton S.E."/>
            <person name="Cottret L."/>
            <person name="Lelandais-Briere C."/>
            <person name="Owens G.L."/>
            <person name="Carrere S."/>
            <person name="Mayjonade B."/>
            <person name="Legrand L."/>
            <person name="Gill N."/>
            <person name="Kane N.C."/>
            <person name="Bowers J.E."/>
            <person name="Hubner S."/>
            <person name="Bellec A."/>
            <person name="Berard A."/>
            <person name="Berges H."/>
            <person name="Blanchet N."/>
            <person name="Boniface M.C."/>
            <person name="Brunel D."/>
            <person name="Catrice O."/>
            <person name="Chaidir N."/>
            <person name="Claudel C."/>
            <person name="Donnadieu C."/>
            <person name="Faraut T."/>
            <person name="Fievet G."/>
            <person name="Helmstetter N."/>
            <person name="King M."/>
            <person name="Knapp S.J."/>
            <person name="Lai Z."/>
            <person name="Le Paslier M.C."/>
            <person name="Lippi Y."/>
            <person name="Lorenzon L."/>
            <person name="Mandel J.R."/>
            <person name="Marage G."/>
            <person name="Marchand G."/>
            <person name="Marquand E."/>
            <person name="Bret-Mestries E."/>
            <person name="Morien E."/>
            <person name="Nambeesan S."/>
            <person name="Nguyen T."/>
            <person name="Pegot-Espagnet P."/>
            <person name="Pouilly N."/>
            <person name="Raftis F."/>
            <person name="Sallet E."/>
            <person name="Schiex T."/>
            <person name="Thomas J."/>
            <person name="Vandecasteele C."/>
            <person name="Vares D."/>
            <person name="Vear F."/>
            <person name="Vautrin S."/>
            <person name="Crespi M."/>
            <person name="Mangin B."/>
            <person name="Burke J.M."/>
            <person name="Salse J."/>
            <person name="Munos S."/>
            <person name="Vincourt P."/>
            <person name="Rieseberg L.H."/>
            <person name="Langlade N.B."/>
        </authorList>
    </citation>
    <scope>NUCLEOTIDE SEQUENCE [LARGE SCALE GENOMIC DNA]</scope>
    <source>
        <strain evidence="2">cv. SF193</strain>
    </source>
</reference>
<name>A0A251SMP3_HELAN</name>
<evidence type="ECO:0000313" key="1">
    <source>
        <dbReference type="EMBL" id="OTG00127.1"/>
    </source>
</evidence>
<keyword evidence="2" id="KW-1185">Reference proteome</keyword>
<dbReference type="AlphaFoldDB" id="A0A251SMP3"/>
<accession>A0A251SMP3</accession>
<evidence type="ECO:0000313" key="2">
    <source>
        <dbReference type="Proteomes" id="UP000215914"/>
    </source>
</evidence>
<sequence length="110" mass="12894">MCISQRYVKLIYPYCHLLLSLLKSSMEVKGQDVAFEPTKLLWLIQRDFLLAYAALCLTCLRLMRRRENTSSRVSDNCPRSFSWNSPSLLVRFTRNRNAINVDLSRYKKAS</sequence>
<dbReference type="EMBL" id="CM007902">
    <property type="protein sequence ID" value="OTG00127.1"/>
    <property type="molecule type" value="Genomic_DNA"/>
</dbReference>
<protein>
    <submittedName>
        <fullName evidence="1">Uncharacterized protein</fullName>
    </submittedName>
</protein>
<organism evidence="1 2">
    <name type="scientific">Helianthus annuus</name>
    <name type="common">Common sunflower</name>
    <dbReference type="NCBI Taxonomy" id="4232"/>
    <lineage>
        <taxon>Eukaryota</taxon>
        <taxon>Viridiplantae</taxon>
        <taxon>Streptophyta</taxon>
        <taxon>Embryophyta</taxon>
        <taxon>Tracheophyta</taxon>
        <taxon>Spermatophyta</taxon>
        <taxon>Magnoliopsida</taxon>
        <taxon>eudicotyledons</taxon>
        <taxon>Gunneridae</taxon>
        <taxon>Pentapetalae</taxon>
        <taxon>asterids</taxon>
        <taxon>campanulids</taxon>
        <taxon>Asterales</taxon>
        <taxon>Asteraceae</taxon>
        <taxon>Asteroideae</taxon>
        <taxon>Heliantheae alliance</taxon>
        <taxon>Heliantheae</taxon>
        <taxon>Helianthus</taxon>
    </lineage>
</organism>
<dbReference type="InParanoid" id="A0A251SMP3"/>
<proteinExistence type="predicted"/>
<dbReference type="Proteomes" id="UP000215914">
    <property type="component" value="Chromosome 13"/>
</dbReference>
<gene>
    <name evidence="1" type="ORF">HannXRQ_Chr13g0387481</name>
</gene>